<evidence type="ECO:0000256" key="1">
    <source>
        <dbReference type="ARBA" id="ARBA00023242"/>
    </source>
</evidence>
<evidence type="ECO:0000313" key="3">
    <source>
        <dbReference type="EMBL" id="KAF9744470.1"/>
    </source>
</evidence>
<dbReference type="Gene3D" id="4.10.240.10">
    <property type="entry name" value="Zn(2)-C6 fungal-type DNA-binding domain"/>
    <property type="match status" value="1"/>
</dbReference>
<dbReference type="PANTHER" id="PTHR38111">
    <property type="entry name" value="ZN(2)-C6 FUNGAL-TYPE DOMAIN-CONTAINING PROTEIN-RELATED"/>
    <property type="match status" value="1"/>
</dbReference>
<protein>
    <recommendedName>
        <fullName evidence="5">Zn(2)-C6 fungal-type domain-containing protein</fullName>
    </recommendedName>
</protein>
<dbReference type="EMBL" id="JADCTT010000014">
    <property type="protein sequence ID" value="KAF9744470.1"/>
    <property type="molecule type" value="Genomic_DNA"/>
</dbReference>
<dbReference type="InterPro" id="IPR036864">
    <property type="entry name" value="Zn2-C6_fun-type_DNA-bd_sf"/>
</dbReference>
<dbReference type="GO" id="GO:0000981">
    <property type="term" value="F:DNA-binding transcription factor activity, RNA polymerase II-specific"/>
    <property type="evidence" value="ECO:0007669"/>
    <property type="project" value="InterPro"/>
</dbReference>
<feature type="compositionally biased region" description="Basic and acidic residues" evidence="2">
    <location>
        <begin position="514"/>
        <end position="524"/>
    </location>
</feature>
<reference evidence="3" key="1">
    <citation type="submission" date="2020-10" db="EMBL/GenBank/DDBJ databases">
        <title>High-Quality Genome Resource of Clonostachys rosea strain S41 by Oxford Nanopore Long-Read Sequencing.</title>
        <authorList>
            <person name="Wang H."/>
        </authorList>
    </citation>
    <scope>NUCLEOTIDE SEQUENCE</scope>
    <source>
        <strain evidence="3">S41</strain>
    </source>
</reference>
<dbReference type="AlphaFoldDB" id="A0A8H7K200"/>
<dbReference type="CDD" id="cd00067">
    <property type="entry name" value="GAL4"/>
    <property type="match status" value="1"/>
</dbReference>
<evidence type="ECO:0008006" key="5">
    <source>
        <dbReference type="Google" id="ProtNLM"/>
    </source>
</evidence>
<dbReference type="GO" id="GO:0008270">
    <property type="term" value="F:zinc ion binding"/>
    <property type="evidence" value="ECO:0007669"/>
    <property type="project" value="InterPro"/>
</dbReference>
<comment type="caution">
    <text evidence="3">The sequence shown here is derived from an EMBL/GenBank/DDBJ whole genome shotgun (WGS) entry which is preliminary data.</text>
</comment>
<sequence>MPGALKSTACQPCKTRRIKAKSSHSPPFVVHLRDTNSNFASVVLFQCDEKWPTCTQCIRKSLACPGPSSLIKFVNRHHDEHQRKLPVENKASHGVGVLEPLRSKRHCPLEGTKNPAGVDQALTKTFRFRTAPRPNLTTTADRVGSRIVYHLDGKRDWGWVFSMHYLEDLPRRLSESTSLQHTVGLFCTVFGEYRRGDSAKEFVTLPAYGKALRSLRRAIAPGKTLTVETLASIMMLERTENVFNRGRDALCVTHSAAIADIIQQLGLPKSDDGLHRGLVTDSYGTMALYFMNKGRNNFITEDPWGELVADTMASFIESEELRPYLKQSLITYNEVFRSARDLILRCQMVHSGPQDAEASAQLIRDLTGAENALETAYCQLLQKSYDLGLMHEKPDPSSIAGNSYQPSLVHVAQTMISSIGLRLNLLRMLYDCSVIHGSDNSEVLFDRFRNLCVEAWKFIPFVQSLEACVASSSIAYLFPTLEAASYEEKEALIDLILNLDGYLHRLPRERRFGENGHISHHDGDGPGPSSNIINRPPDKDERSITEVTLRTM</sequence>
<dbReference type="InterPro" id="IPR001138">
    <property type="entry name" value="Zn2Cys6_DnaBD"/>
</dbReference>
<dbReference type="Proteomes" id="UP000616885">
    <property type="component" value="Unassembled WGS sequence"/>
</dbReference>
<keyword evidence="1" id="KW-0539">Nucleus</keyword>
<gene>
    <name evidence="3" type="ORF">IM811_005251</name>
</gene>
<feature type="region of interest" description="Disordered" evidence="2">
    <location>
        <begin position="514"/>
        <end position="552"/>
    </location>
</feature>
<name>A0A8H7K200_BIOOC</name>
<evidence type="ECO:0000313" key="4">
    <source>
        <dbReference type="Proteomes" id="UP000616885"/>
    </source>
</evidence>
<evidence type="ECO:0000256" key="2">
    <source>
        <dbReference type="SAM" id="MobiDB-lite"/>
    </source>
</evidence>
<organism evidence="3 4">
    <name type="scientific">Bionectria ochroleuca</name>
    <name type="common">Gliocladium roseum</name>
    <dbReference type="NCBI Taxonomy" id="29856"/>
    <lineage>
        <taxon>Eukaryota</taxon>
        <taxon>Fungi</taxon>
        <taxon>Dikarya</taxon>
        <taxon>Ascomycota</taxon>
        <taxon>Pezizomycotina</taxon>
        <taxon>Sordariomycetes</taxon>
        <taxon>Hypocreomycetidae</taxon>
        <taxon>Hypocreales</taxon>
        <taxon>Bionectriaceae</taxon>
        <taxon>Clonostachys</taxon>
    </lineage>
</organism>
<accession>A0A8H7K200</accession>
<dbReference type="InterPro" id="IPR053178">
    <property type="entry name" value="Osmoadaptation_assoc"/>
</dbReference>
<proteinExistence type="predicted"/>